<dbReference type="EMBL" id="PGCJ01000392">
    <property type="protein sequence ID" value="PLW30001.1"/>
    <property type="molecule type" value="Genomic_DNA"/>
</dbReference>
<evidence type="ECO:0000313" key="3">
    <source>
        <dbReference type="Proteomes" id="UP000235388"/>
    </source>
</evidence>
<dbReference type="AlphaFoldDB" id="A0A2N5TWY2"/>
<dbReference type="Proteomes" id="UP000235388">
    <property type="component" value="Unassembled WGS sequence"/>
</dbReference>
<gene>
    <name evidence="2" type="ORF">PCANC_24184</name>
</gene>
<feature type="region of interest" description="Disordered" evidence="1">
    <location>
        <begin position="169"/>
        <end position="189"/>
    </location>
</feature>
<comment type="caution">
    <text evidence="2">The sequence shown here is derived from an EMBL/GenBank/DDBJ whole genome shotgun (WGS) entry which is preliminary data.</text>
</comment>
<evidence type="ECO:0000313" key="2">
    <source>
        <dbReference type="EMBL" id="PLW30001.1"/>
    </source>
</evidence>
<sequence length="189" mass="20735">MSAWLRDSMHRPHLYVCMAQFERVFACLLKLYAGIDWSHNSALVVENTQKNPPAARLQAAAHVADTNSPLAQKTHTKPITSLLMMAGYIFVPPPNQEPKNAWIAKKRHAVDNLLRRQAASTSQDSQANCGRALAAFLFSSEEKEQANFSPLGPNAVFISSRATIIDQVASQQPSYTNNDQTAVDSPSAS</sequence>
<organism evidence="2 3">
    <name type="scientific">Puccinia coronata f. sp. avenae</name>
    <dbReference type="NCBI Taxonomy" id="200324"/>
    <lineage>
        <taxon>Eukaryota</taxon>
        <taxon>Fungi</taxon>
        <taxon>Dikarya</taxon>
        <taxon>Basidiomycota</taxon>
        <taxon>Pucciniomycotina</taxon>
        <taxon>Pucciniomycetes</taxon>
        <taxon>Pucciniales</taxon>
        <taxon>Pucciniaceae</taxon>
        <taxon>Puccinia</taxon>
    </lineage>
</organism>
<keyword evidence="3" id="KW-1185">Reference proteome</keyword>
<protein>
    <submittedName>
        <fullName evidence="2">Uncharacterized protein</fullName>
    </submittedName>
</protein>
<proteinExistence type="predicted"/>
<reference evidence="2 3" key="1">
    <citation type="submission" date="2017-11" db="EMBL/GenBank/DDBJ databases">
        <title>De novo assembly and phasing of dikaryotic genomes from two isolates of Puccinia coronata f. sp. avenae, the causal agent of oat crown rust.</title>
        <authorList>
            <person name="Miller M.E."/>
            <person name="Zhang Y."/>
            <person name="Omidvar V."/>
            <person name="Sperschneider J."/>
            <person name="Schwessinger B."/>
            <person name="Raley C."/>
            <person name="Palmer J.M."/>
            <person name="Garnica D."/>
            <person name="Upadhyaya N."/>
            <person name="Rathjen J."/>
            <person name="Taylor J.M."/>
            <person name="Park R.F."/>
            <person name="Dodds P.N."/>
            <person name="Hirsch C.D."/>
            <person name="Kianian S.F."/>
            <person name="Figueroa M."/>
        </authorList>
    </citation>
    <scope>NUCLEOTIDE SEQUENCE [LARGE SCALE GENOMIC DNA]</scope>
    <source>
        <strain evidence="2">12NC29</strain>
    </source>
</reference>
<accession>A0A2N5TWY2</accession>
<evidence type="ECO:0000256" key="1">
    <source>
        <dbReference type="SAM" id="MobiDB-lite"/>
    </source>
</evidence>
<name>A0A2N5TWY2_9BASI</name>